<dbReference type="EMBL" id="BMAO01033414">
    <property type="protein sequence ID" value="GFQ89388.1"/>
    <property type="molecule type" value="Genomic_DNA"/>
</dbReference>
<sequence length="95" mass="11071">MSAKEWWWSLFTHMIEIYMVNTWSAYLIANANERPLLLDVRRIIGFLYISKKTEATSKRQGPQENKLMGGQVSTDIRLDPGNHFIRPTKTQKKCA</sequence>
<evidence type="ECO:0008006" key="4">
    <source>
        <dbReference type="Google" id="ProtNLM"/>
    </source>
</evidence>
<organism evidence="2 3">
    <name type="scientific">Trichonephila clavata</name>
    <name type="common">Joro spider</name>
    <name type="synonym">Nephila clavata</name>
    <dbReference type="NCBI Taxonomy" id="2740835"/>
    <lineage>
        <taxon>Eukaryota</taxon>
        <taxon>Metazoa</taxon>
        <taxon>Ecdysozoa</taxon>
        <taxon>Arthropoda</taxon>
        <taxon>Chelicerata</taxon>
        <taxon>Arachnida</taxon>
        <taxon>Araneae</taxon>
        <taxon>Araneomorphae</taxon>
        <taxon>Entelegynae</taxon>
        <taxon>Araneoidea</taxon>
        <taxon>Nephilidae</taxon>
        <taxon>Trichonephila</taxon>
    </lineage>
</organism>
<feature type="transmembrane region" description="Helical" evidence="1">
    <location>
        <begin position="6"/>
        <end position="29"/>
    </location>
</feature>
<evidence type="ECO:0000313" key="3">
    <source>
        <dbReference type="Proteomes" id="UP000887116"/>
    </source>
</evidence>
<dbReference type="Proteomes" id="UP000887116">
    <property type="component" value="Unassembled WGS sequence"/>
</dbReference>
<gene>
    <name evidence="2" type="ORF">TNCT_487961</name>
</gene>
<proteinExistence type="predicted"/>
<name>A0A8X6L0Q7_TRICU</name>
<keyword evidence="1" id="KW-0472">Membrane</keyword>
<keyword evidence="1" id="KW-0812">Transmembrane</keyword>
<keyword evidence="1" id="KW-1133">Transmembrane helix</keyword>
<dbReference type="AlphaFoldDB" id="A0A8X6L0Q7"/>
<protein>
    <recommendedName>
        <fullName evidence="4">PiggyBac transposable element-derived protein domain-containing protein</fullName>
    </recommendedName>
</protein>
<keyword evidence="3" id="KW-1185">Reference proteome</keyword>
<evidence type="ECO:0000313" key="2">
    <source>
        <dbReference type="EMBL" id="GFQ89388.1"/>
    </source>
</evidence>
<accession>A0A8X6L0Q7</accession>
<dbReference type="OrthoDB" id="6627023at2759"/>
<evidence type="ECO:0000256" key="1">
    <source>
        <dbReference type="SAM" id="Phobius"/>
    </source>
</evidence>
<comment type="caution">
    <text evidence="2">The sequence shown here is derived from an EMBL/GenBank/DDBJ whole genome shotgun (WGS) entry which is preliminary data.</text>
</comment>
<reference evidence="2" key="1">
    <citation type="submission" date="2020-07" db="EMBL/GenBank/DDBJ databases">
        <title>Multicomponent nature underlies the extraordinary mechanical properties of spider dragline silk.</title>
        <authorList>
            <person name="Kono N."/>
            <person name="Nakamura H."/>
            <person name="Mori M."/>
            <person name="Yoshida Y."/>
            <person name="Ohtoshi R."/>
            <person name="Malay A.D."/>
            <person name="Moran D.A.P."/>
            <person name="Tomita M."/>
            <person name="Numata K."/>
            <person name="Arakawa K."/>
        </authorList>
    </citation>
    <scope>NUCLEOTIDE SEQUENCE</scope>
</reference>